<proteinExistence type="predicted"/>
<keyword evidence="3" id="KW-0804">Transcription</keyword>
<dbReference type="SUPFAM" id="SSF48498">
    <property type="entry name" value="Tetracyclin repressor-like, C-terminal domain"/>
    <property type="match status" value="1"/>
</dbReference>
<dbReference type="InterPro" id="IPR009057">
    <property type="entry name" value="Homeodomain-like_sf"/>
</dbReference>
<evidence type="ECO:0000256" key="2">
    <source>
        <dbReference type="ARBA" id="ARBA00023125"/>
    </source>
</evidence>
<keyword evidence="2 4" id="KW-0238">DNA-binding</keyword>
<evidence type="ECO:0000256" key="3">
    <source>
        <dbReference type="ARBA" id="ARBA00023163"/>
    </source>
</evidence>
<dbReference type="GO" id="GO:0000976">
    <property type="term" value="F:transcription cis-regulatory region binding"/>
    <property type="evidence" value="ECO:0007669"/>
    <property type="project" value="TreeGrafter"/>
</dbReference>
<evidence type="ECO:0000259" key="5">
    <source>
        <dbReference type="PROSITE" id="PS50977"/>
    </source>
</evidence>
<evidence type="ECO:0000313" key="6">
    <source>
        <dbReference type="EMBL" id="KFI45582.1"/>
    </source>
</evidence>
<dbReference type="eggNOG" id="COG1309">
    <property type="taxonomic scope" value="Bacteria"/>
</dbReference>
<evidence type="ECO:0000256" key="4">
    <source>
        <dbReference type="PROSITE-ProRule" id="PRU00335"/>
    </source>
</evidence>
<dbReference type="InterPro" id="IPR001647">
    <property type="entry name" value="HTH_TetR"/>
</dbReference>
<sequence length="205" mass="23578">MPRHNSSQKMTKDERRLSILRTASSLISNYGFWGLTIRDVAEAEHITEAGVLYHFGSKEKLLSEVVKYNDLLVSSDIAKQLNIDEPLNEIAVIGTKYPVGIRDLTIATAKVNAKRTEFVRLYTLLQAESLNEHHPAHEFFLNRERRVLHEYTMACERDGAEDPAETARQVLAAMDGLQFRWLHDIDGMDFVEEWRKILELILPSR</sequence>
<dbReference type="InterPro" id="IPR050109">
    <property type="entry name" value="HTH-type_TetR-like_transc_reg"/>
</dbReference>
<reference evidence="6 7" key="1">
    <citation type="submission" date="2014-03" db="EMBL/GenBank/DDBJ databases">
        <title>Genomics of Bifidobacteria.</title>
        <authorList>
            <person name="Ventura M."/>
            <person name="Milani C."/>
            <person name="Lugli G.A."/>
        </authorList>
    </citation>
    <scope>NUCLEOTIDE SEQUENCE [LARGE SCALE GENOMIC DNA]</scope>
    <source>
        <strain evidence="6 7">DSM 22767</strain>
    </source>
</reference>
<dbReference type="PANTHER" id="PTHR30055:SF234">
    <property type="entry name" value="HTH-TYPE TRANSCRIPTIONAL REGULATOR BETI"/>
    <property type="match status" value="1"/>
</dbReference>
<dbReference type="PROSITE" id="PS50977">
    <property type="entry name" value="HTH_TETR_2"/>
    <property type="match status" value="1"/>
</dbReference>
<dbReference type="RefSeq" id="WP_033521372.1">
    <property type="nucleotide sequence ID" value="NZ_JDUS01000006.1"/>
</dbReference>
<feature type="domain" description="HTH tetR-type" evidence="5">
    <location>
        <begin position="13"/>
        <end position="73"/>
    </location>
</feature>
<dbReference type="InterPro" id="IPR036271">
    <property type="entry name" value="Tet_transcr_reg_TetR-rel_C_sf"/>
</dbReference>
<dbReference type="Proteomes" id="UP000029096">
    <property type="component" value="Unassembled WGS sequence"/>
</dbReference>
<dbReference type="STRING" id="1437606.BBOH_1006"/>
<keyword evidence="1" id="KW-0805">Transcription regulation</keyword>
<dbReference type="EMBL" id="JGYP01000002">
    <property type="protein sequence ID" value="KFI45582.1"/>
    <property type="molecule type" value="Genomic_DNA"/>
</dbReference>
<evidence type="ECO:0000256" key="1">
    <source>
        <dbReference type="ARBA" id="ARBA00023015"/>
    </source>
</evidence>
<dbReference type="PANTHER" id="PTHR30055">
    <property type="entry name" value="HTH-TYPE TRANSCRIPTIONAL REGULATOR RUTR"/>
    <property type="match status" value="1"/>
</dbReference>
<gene>
    <name evidence="6" type="ORF">BBOH_1006</name>
</gene>
<name>A0A086ZGD2_9BIFI</name>
<organism evidence="6 7">
    <name type="scientific">Bifidobacterium bohemicum DSM 22767</name>
    <dbReference type="NCBI Taxonomy" id="1437606"/>
    <lineage>
        <taxon>Bacteria</taxon>
        <taxon>Bacillati</taxon>
        <taxon>Actinomycetota</taxon>
        <taxon>Actinomycetes</taxon>
        <taxon>Bifidobacteriales</taxon>
        <taxon>Bifidobacteriaceae</taxon>
        <taxon>Bifidobacterium</taxon>
    </lineage>
</organism>
<evidence type="ECO:0000313" key="7">
    <source>
        <dbReference type="Proteomes" id="UP000029096"/>
    </source>
</evidence>
<dbReference type="AlphaFoldDB" id="A0A086ZGD2"/>
<dbReference type="OrthoDB" id="7505659at2"/>
<protein>
    <submittedName>
        <fullName evidence="6">TetR family transcriptional regulator</fullName>
    </submittedName>
</protein>
<dbReference type="Gene3D" id="1.10.357.10">
    <property type="entry name" value="Tetracycline Repressor, domain 2"/>
    <property type="match status" value="1"/>
</dbReference>
<keyword evidence="7" id="KW-1185">Reference proteome</keyword>
<accession>A0A086ZGD2</accession>
<dbReference type="GO" id="GO:0003700">
    <property type="term" value="F:DNA-binding transcription factor activity"/>
    <property type="evidence" value="ECO:0007669"/>
    <property type="project" value="TreeGrafter"/>
</dbReference>
<dbReference type="SUPFAM" id="SSF46689">
    <property type="entry name" value="Homeodomain-like"/>
    <property type="match status" value="1"/>
</dbReference>
<dbReference type="Pfam" id="PF00440">
    <property type="entry name" value="TetR_N"/>
    <property type="match status" value="1"/>
</dbReference>
<comment type="caution">
    <text evidence="6">The sequence shown here is derived from an EMBL/GenBank/DDBJ whole genome shotgun (WGS) entry which is preliminary data.</text>
</comment>
<dbReference type="PRINTS" id="PR00455">
    <property type="entry name" value="HTHTETR"/>
</dbReference>
<feature type="DNA-binding region" description="H-T-H motif" evidence="4">
    <location>
        <begin position="36"/>
        <end position="55"/>
    </location>
</feature>